<reference evidence="5" key="1">
    <citation type="submission" date="2017-09" db="EMBL/GenBank/DDBJ databases">
        <title>Depth-based differentiation of microbial function through sediment-hosted aquifers and enrichment of novel symbionts in the deep terrestrial subsurface.</title>
        <authorList>
            <person name="Probst A.J."/>
            <person name="Ladd B."/>
            <person name="Jarett J.K."/>
            <person name="Geller-Mcgrath D.E."/>
            <person name="Sieber C.M.K."/>
            <person name="Emerson J.B."/>
            <person name="Anantharaman K."/>
            <person name="Thomas B.C."/>
            <person name="Malmstrom R."/>
            <person name="Stieglmeier M."/>
            <person name="Klingl A."/>
            <person name="Woyke T."/>
            <person name="Ryan C.M."/>
            <person name="Banfield J.F."/>
        </authorList>
    </citation>
    <scope>NUCLEOTIDE SEQUENCE [LARGE SCALE GENOMIC DNA]</scope>
</reference>
<evidence type="ECO:0000259" key="3">
    <source>
        <dbReference type="SMART" id="SM00560"/>
    </source>
</evidence>
<evidence type="ECO:0000256" key="2">
    <source>
        <dbReference type="ARBA" id="ARBA00023157"/>
    </source>
</evidence>
<evidence type="ECO:0000313" key="5">
    <source>
        <dbReference type="Proteomes" id="UP000229336"/>
    </source>
</evidence>
<evidence type="ECO:0000256" key="1">
    <source>
        <dbReference type="ARBA" id="ARBA00022729"/>
    </source>
</evidence>
<name>A0A2M7TSK5_9BACT</name>
<dbReference type="InterPro" id="IPR006558">
    <property type="entry name" value="LamG-like"/>
</dbReference>
<dbReference type="Pfam" id="PF13385">
    <property type="entry name" value="Laminin_G_3"/>
    <property type="match status" value="1"/>
</dbReference>
<proteinExistence type="predicted"/>
<gene>
    <name evidence="4" type="ORF">COY20_03175</name>
</gene>
<dbReference type="InterPro" id="IPR013320">
    <property type="entry name" value="ConA-like_dom_sf"/>
</dbReference>
<dbReference type="EMBL" id="PFNX01000058">
    <property type="protein sequence ID" value="PIZ58760.1"/>
    <property type="molecule type" value="Genomic_DNA"/>
</dbReference>
<protein>
    <recommendedName>
        <fullName evidence="3">LamG-like jellyroll fold domain-containing protein</fullName>
    </recommendedName>
</protein>
<sequence>MVTIGNGSPLNTDFTNLTLATWVYSNGTGGSDAQITGKGTTVYGLTHHTDGKIWFYINNGGNALTTALSTGAWHHVVATFKNGTTMKIYMDGVYKTQRTSTSASTGTGGTFTIAGATSDFNGQIDDVRIYNYALTATQVKTLYNGGAVNFR</sequence>
<dbReference type="SUPFAM" id="SSF49899">
    <property type="entry name" value="Concanavalin A-like lectins/glucanases"/>
    <property type="match status" value="1"/>
</dbReference>
<dbReference type="AlphaFoldDB" id="A0A2M7TSK5"/>
<accession>A0A2M7TSK5</accession>
<dbReference type="Proteomes" id="UP000229336">
    <property type="component" value="Unassembled WGS sequence"/>
</dbReference>
<evidence type="ECO:0000313" key="4">
    <source>
        <dbReference type="EMBL" id="PIZ58760.1"/>
    </source>
</evidence>
<feature type="domain" description="LamG-like jellyroll fold" evidence="3">
    <location>
        <begin position="15"/>
        <end position="137"/>
    </location>
</feature>
<dbReference type="SMART" id="SM00560">
    <property type="entry name" value="LamGL"/>
    <property type="match status" value="1"/>
</dbReference>
<keyword evidence="1" id="KW-0732">Signal</keyword>
<dbReference type="Gene3D" id="2.60.120.200">
    <property type="match status" value="1"/>
</dbReference>
<keyword evidence="2" id="KW-1015">Disulfide bond</keyword>
<organism evidence="4 5">
    <name type="scientific">Candidatus Shapirobacteria bacterium CG_4_10_14_0_2_um_filter_40_12</name>
    <dbReference type="NCBI Taxonomy" id="1974871"/>
    <lineage>
        <taxon>Bacteria</taxon>
        <taxon>Candidatus Shapironibacteriota</taxon>
    </lineage>
</organism>
<comment type="caution">
    <text evidence="4">The sequence shown here is derived from an EMBL/GenBank/DDBJ whole genome shotgun (WGS) entry which is preliminary data.</text>
</comment>